<feature type="compositionally biased region" description="Low complexity" evidence="1">
    <location>
        <begin position="184"/>
        <end position="196"/>
    </location>
</feature>
<proteinExistence type="predicted"/>
<dbReference type="Proteomes" id="UP000707477">
    <property type="component" value="Unassembled WGS sequence"/>
</dbReference>
<feature type="compositionally biased region" description="Polar residues" evidence="1">
    <location>
        <begin position="615"/>
        <end position="636"/>
    </location>
</feature>
<feature type="region of interest" description="Disordered" evidence="1">
    <location>
        <begin position="184"/>
        <end position="203"/>
    </location>
</feature>
<gene>
    <name evidence="3" type="ORF">HEQ44_08485</name>
</gene>
<comment type="caution">
    <text evidence="3">The sequence shown here is derived from an EMBL/GenBank/DDBJ whole genome shotgun (WGS) entry which is preliminary data.</text>
</comment>
<keyword evidence="4" id="KW-1185">Reference proteome</keyword>
<dbReference type="Gene3D" id="2.30.30.40">
    <property type="entry name" value="SH3 Domains"/>
    <property type="match status" value="1"/>
</dbReference>
<dbReference type="Pfam" id="PF08460">
    <property type="entry name" value="SH3_5"/>
    <property type="match status" value="1"/>
</dbReference>
<name>A0ABX1L598_9LACO</name>
<feature type="region of interest" description="Disordered" evidence="1">
    <location>
        <begin position="494"/>
        <end position="525"/>
    </location>
</feature>
<evidence type="ECO:0000256" key="1">
    <source>
        <dbReference type="SAM" id="MobiDB-lite"/>
    </source>
</evidence>
<evidence type="ECO:0000313" key="3">
    <source>
        <dbReference type="EMBL" id="NLR30223.1"/>
    </source>
</evidence>
<dbReference type="Pfam" id="PF22768">
    <property type="entry name" value="SPP1_Dit"/>
    <property type="match status" value="1"/>
</dbReference>
<dbReference type="RefSeq" id="WP_168868663.1">
    <property type="nucleotide sequence ID" value="NZ_JAAVSD010000024.1"/>
</dbReference>
<dbReference type="InterPro" id="IPR008841">
    <property type="entry name" value="Siphovirus-type_tail_N"/>
</dbReference>
<dbReference type="SMART" id="SM00287">
    <property type="entry name" value="SH3b"/>
    <property type="match status" value="1"/>
</dbReference>
<feature type="compositionally biased region" description="Low complexity" evidence="1">
    <location>
        <begin position="494"/>
        <end position="503"/>
    </location>
</feature>
<feature type="domain" description="SH3b" evidence="2">
    <location>
        <begin position="531"/>
        <end position="597"/>
    </location>
</feature>
<accession>A0ABX1L598</accession>
<dbReference type="Gene3D" id="2.60.120.860">
    <property type="match status" value="1"/>
</dbReference>
<dbReference type="InterPro" id="IPR054738">
    <property type="entry name" value="Siphovirus-type_tail_C"/>
</dbReference>
<dbReference type="Gene3D" id="2.40.30.200">
    <property type="match status" value="1"/>
</dbReference>
<dbReference type="EMBL" id="JAAVSD010000024">
    <property type="protein sequence ID" value="NLR30223.1"/>
    <property type="molecule type" value="Genomic_DNA"/>
</dbReference>
<feature type="region of interest" description="Disordered" evidence="1">
    <location>
        <begin position="604"/>
        <end position="636"/>
    </location>
</feature>
<organism evidence="3 4">
    <name type="scientific">Levilactobacillus tujiorum</name>
    <dbReference type="NCBI Taxonomy" id="2912243"/>
    <lineage>
        <taxon>Bacteria</taxon>
        <taxon>Bacillati</taxon>
        <taxon>Bacillota</taxon>
        <taxon>Bacilli</taxon>
        <taxon>Lactobacillales</taxon>
        <taxon>Lactobacillaceae</taxon>
        <taxon>Levilactobacillus</taxon>
    </lineage>
</organism>
<protein>
    <recommendedName>
        <fullName evidence="2">SH3b domain-containing protein</fullName>
    </recommendedName>
</protein>
<reference evidence="3 4" key="1">
    <citation type="submission" date="2020-03" db="EMBL/GenBank/DDBJ databases">
        <authorList>
            <person name="Zhang Z."/>
            <person name="Guo Z."/>
            <person name="Hou Q."/>
            <person name="Shen X."/>
        </authorList>
    </citation>
    <scope>NUCLEOTIDE SEQUENCE [LARGE SCALE GENOMIC DNA]</scope>
    <source>
        <strain evidence="3 4">HBUAS51329</strain>
    </source>
</reference>
<evidence type="ECO:0000259" key="2">
    <source>
        <dbReference type="SMART" id="SM00287"/>
    </source>
</evidence>
<evidence type="ECO:0000313" key="4">
    <source>
        <dbReference type="Proteomes" id="UP000707477"/>
    </source>
</evidence>
<dbReference type="InterPro" id="IPR003646">
    <property type="entry name" value="SH3-like_bac-type"/>
</dbReference>
<sequence>MGKVLLPVTPAITESSQVIPARYGPVYQGSSYGALTINVPVYYLTPYSQLYSVAGGQLAEQKIRELSAAFIDPQEERGTEYPLTFDDLPGYTFYAHITQISDPEPLNDGVSDWSSTITFVCSDPRGFLEQQDWDVADASTTAVLPVKGNTPVGAIIVATFNKDVKTFTVLKDTGEQSTEFIQLGGDADVDSGSDGTSSDDKTRMLVHDPCTTLSTWTAIKENANPVSTINLDIDGAMASTDASLRVAKNSDGTYNFGKVNTHEQWYGPGELHQALPYSPKNWKLSVRLHHSKYSGAHNYRAMAKVEVYILDTKQRTCGRIGIKDVKGGGYPQAYVQIGSNFANGTEGKDFKNLYYGSAMSLTHTSRPEKVKVKYKKATKYLDNAQMVDAFSDFFGQFTLIKQYVKQADGTTAINWGYSIDQWDAEKAVYLSTGVHFGKNKVAYVDTNCAFDFDLGTVAFFTAKHDITEDKAKVAYKNVFQTMSNYQVEELLDAPTPATTTGSTTTGGSGTASTGGTPPAPGTTPDKYTIDAKGTFTFNAAVNVRNSPDTTGTVAATYAAGESVAYDRKEYTNGYYWLSYISYSGGRRYAAYYDTAGKAIYGTDSNPVNPVKPDTAASSGDSTTIPDQSATGNSDLSDFDQQVFHAGDELHINCDTGHVFLNNEPADYLITPDSTFFMLDGGKDNTLAFDPSSPDVDISVSVRPAIQ</sequence>
<dbReference type="Pfam" id="PF05709">
    <property type="entry name" value="Sipho_tail"/>
    <property type="match status" value="1"/>
</dbReference>